<protein>
    <submittedName>
        <fullName evidence="2">Uncharacterized protein</fullName>
    </submittedName>
</protein>
<comment type="caution">
    <text evidence="2">The sequence shown here is derived from an EMBL/GenBank/DDBJ whole genome shotgun (WGS) entry which is preliminary data.</text>
</comment>
<dbReference type="EMBL" id="JAUIRO010000001">
    <property type="protein sequence ID" value="KAK0734147.1"/>
    <property type="molecule type" value="Genomic_DNA"/>
</dbReference>
<feature type="signal peptide" evidence="1">
    <location>
        <begin position="1"/>
        <end position="20"/>
    </location>
</feature>
<accession>A0AA40BH49</accession>
<evidence type="ECO:0000313" key="3">
    <source>
        <dbReference type="Proteomes" id="UP001172101"/>
    </source>
</evidence>
<name>A0AA40BH49_9PEZI</name>
<evidence type="ECO:0000256" key="1">
    <source>
        <dbReference type="SAM" id="SignalP"/>
    </source>
</evidence>
<sequence length="73" mass="8384">MTQWESLVTVLLLIITQSEFQLSTGKRFPSVDPGLGRLDVYPRISKKSALGFRAEDTEQSLWIQERDCQVRIT</sequence>
<evidence type="ECO:0000313" key="2">
    <source>
        <dbReference type="EMBL" id="KAK0734147.1"/>
    </source>
</evidence>
<proteinExistence type="predicted"/>
<dbReference type="RefSeq" id="XP_060303024.1">
    <property type="nucleotide sequence ID" value="XM_060435585.1"/>
</dbReference>
<organism evidence="2 3">
    <name type="scientific">Lasiosphaeria miniovina</name>
    <dbReference type="NCBI Taxonomy" id="1954250"/>
    <lineage>
        <taxon>Eukaryota</taxon>
        <taxon>Fungi</taxon>
        <taxon>Dikarya</taxon>
        <taxon>Ascomycota</taxon>
        <taxon>Pezizomycotina</taxon>
        <taxon>Sordariomycetes</taxon>
        <taxon>Sordariomycetidae</taxon>
        <taxon>Sordariales</taxon>
        <taxon>Lasiosphaeriaceae</taxon>
        <taxon>Lasiosphaeria</taxon>
    </lineage>
</organism>
<dbReference type="Proteomes" id="UP001172101">
    <property type="component" value="Unassembled WGS sequence"/>
</dbReference>
<gene>
    <name evidence="2" type="ORF">B0T26DRAFT_56565</name>
</gene>
<keyword evidence="1" id="KW-0732">Signal</keyword>
<reference evidence="2" key="1">
    <citation type="submission" date="2023-06" db="EMBL/GenBank/DDBJ databases">
        <title>Genome-scale phylogeny and comparative genomics of the fungal order Sordariales.</title>
        <authorList>
            <consortium name="Lawrence Berkeley National Laboratory"/>
            <person name="Hensen N."/>
            <person name="Bonometti L."/>
            <person name="Westerberg I."/>
            <person name="Brannstrom I.O."/>
            <person name="Guillou S."/>
            <person name="Cros-Aarteil S."/>
            <person name="Calhoun S."/>
            <person name="Haridas S."/>
            <person name="Kuo A."/>
            <person name="Mondo S."/>
            <person name="Pangilinan J."/>
            <person name="Riley R."/>
            <person name="LaButti K."/>
            <person name="Andreopoulos B."/>
            <person name="Lipzen A."/>
            <person name="Chen C."/>
            <person name="Yanf M."/>
            <person name="Daum C."/>
            <person name="Ng V."/>
            <person name="Clum A."/>
            <person name="Steindorff A."/>
            <person name="Ohm R."/>
            <person name="Martin F."/>
            <person name="Silar P."/>
            <person name="Natvig D."/>
            <person name="Lalanne C."/>
            <person name="Gautier V."/>
            <person name="Ament-velasquez S.L."/>
            <person name="Kruys A."/>
            <person name="Hutchinson M.I."/>
            <person name="Powell A.J."/>
            <person name="Barry K."/>
            <person name="Miller A.N."/>
            <person name="Grigoriev I.V."/>
            <person name="Debuchy R."/>
            <person name="Gladieux P."/>
            <person name="Thoren M.H."/>
            <person name="Johannesson H."/>
        </authorList>
    </citation>
    <scope>NUCLEOTIDE SEQUENCE</scope>
    <source>
        <strain evidence="2">SMH2392-1A</strain>
    </source>
</reference>
<dbReference type="GeneID" id="85318855"/>
<keyword evidence="3" id="KW-1185">Reference proteome</keyword>
<dbReference type="AlphaFoldDB" id="A0AA40BH49"/>
<feature type="chain" id="PRO_5041335609" evidence="1">
    <location>
        <begin position="21"/>
        <end position="73"/>
    </location>
</feature>